<reference evidence="1" key="1">
    <citation type="submission" date="2014-09" db="EMBL/GenBank/DDBJ databases">
        <authorList>
            <person name="Magalhaes I.L.F."/>
            <person name="Oliveira U."/>
            <person name="Santos F.R."/>
            <person name="Vidigal T.H.D.A."/>
            <person name="Brescovit A.D."/>
            <person name="Santos A.J."/>
        </authorList>
    </citation>
    <scope>NUCLEOTIDE SEQUENCE</scope>
    <source>
        <tissue evidence="1">Shoot tissue taken approximately 20 cm above the soil surface</tissue>
    </source>
</reference>
<sequence>MPMCYAMWKRSLCCYDSKYMFTITQNCNTHARVQSNFASSCIPFVLDGWGPLSIPMVWRERLHSA</sequence>
<organism evidence="1">
    <name type="scientific">Arundo donax</name>
    <name type="common">Giant reed</name>
    <name type="synonym">Donax arundinaceus</name>
    <dbReference type="NCBI Taxonomy" id="35708"/>
    <lineage>
        <taxon>Eukaryota</taxon>
        <taxon>Viridiplantae</taxon>
        <taxon>Streptophyta</taxon>
        <taxon>Embryophyta</taxon>
        <taxon>Tracheophyta</taxon>
        <taxon>Spermatophyta</taxon>
        <taxon>Magnoliopsida</taxon>
        <taxon>Liliopsida</taxon>
        <taxon>Poales</taxon>
        <taxon>Poaceae</taxon>
        <taxon>PACMAD clade</taxon>
        <taxon>Arundinoideae</taxon>
        <taxon>Arundineae</taxon>
        <taxon>Arundo</taxon>
    </lineage>
</organism>
<accession>A0A0A8Z515</accession>
<dbReference type="AlphaFoldDB" id="A0A0A8Z515"/>
<reference evidence="1" key="2">
    <citation type="journal article" date="2015" name="Data Brief">
        <title>Shoot transcriptome of the giant reed, Arundo donax.</title>
        <authorList>
            <person name="Barrero R.A."/>
            <person name="Guerrero F.D."/>
            <person name="Moolhuijzen P."/>
            <person name="Goolsby J.A."/>
            <person name="Tidwell J."/>
            <person name="Bellgard S.E."/>
            <person name="Bellgard M.I."/>
        </authorList>
    </citation>
    <scope>NUCLEOTIDE SEQUENCE</scope>
    <source>
        <tissue evidence="1">Shoot tissue taken approximately 20 cm above the soil surface</tissue>
    </source>
</reference>
<protein>
    <submittedName>
        <fullName evidence="1">Uncharacterized protein</fullName>
    </submittedName>
</protein>
<name>A0A0A8Z515_ARUDO</name>
<dbReference type="EMBL" id="GBRH01264009">
    <property type="protein sequence ID" value="JAD33886.1"/>
    <property type="molecule type" value="Transcribed_RNA"/>
</dbReference>
<evidence type="ECO:0000313" key="1">
    <source>
        <dbReference type="EMBL" id="JAD33886.1"/>
    </source>
</evidence>
<proteinExistence type="predicted"/>